<dbReference type="Proteomes" id="UP000189703">
    <property type="component" value="Unplaced"/>
</dbReference>
<accession>A0A1U7Z4P0</accession>
<dbReference type="OMA" id="CFESLPG"/>
<dbReference type="FunCoup" id="A0A1U7Z4P0">
    <property type="interactions" value="2144"/>
</dbReference>
<dbReference type="PANTHER" id="PTHR33512">
    <property type="entry name" value="PROTEIN, PUTATIVE (DUF1191)-RELATED"/>
    <property type="match status" value="1"/>
</dbReference>
<evidence type="ECO:0000313" key="1">
    <source>
        <dbReference type="Proteomes" id="UP000189703"/>
    </source>
</evidence>
<keyword evidence="1" id="KW-1185">Reference proteome</keyword>
<evidence type="ECO:0000313" key="2">
    <source>
        <dbReference type="RefSeq" id="XP_010242331.1"/>
    </source>
</evidence>
<protein>
    <submittedName>
        <fullName evidence="2">Uncharacterized protein LOC104586718</fullName>
    </submittedName>
</protein>
<dbReference type="eggNOG" id="ENOG502QSPM">
    <property type="taxonomic scope" value="Eukaryota"/>
</dbReference>
<dbReference type="OrthoDB" id="1925347at2759"/>
<gene>
    <name evidence="2" type="primary">LOC104586718</name>
</gene>
<sequence length="320" mass="35005">MGLLGSLSMLLPLLLWVLWMPAVRAQLPGDKERSARSLDALLQDYAFRAFPSVHPRTGTLYAGEPPSNLTGIKISAMRLRSGSLRTRGVKSYWEFEMPKGVVVQPYVERLVLVYQNLGKWSFFYYPIPGYTYLTPIVGLLAYDAFNLSSTNLPELDITAPINPISIKFSGVQSAPSGLSAKCIWFDLEGVMKFSNITSDNICSATKQGHFSIVAEYTAAPSPSPVSPQINGGPNEGPSLGGGESKVWKIVGSVLGGFVLLVLLSLLVLWVQRYKHQKKMQQMEKASEVGEALHIASIGNTRAPMALGTRTQPVLENEYVP</sequence>
<dbReference type="AlphaFoldDB" id="A0A1U7Z4P0"/>
<dbReference type="KEGG" id="nnu:104586718"/>
<dbReference type="RefSeq" id="XP_010242331.1">
    <property type="nucleotide sequence ID" value="XM_010244029.2"/>
</dbReference>
<dbReference type="GeneID" id="104586718"/>
<proteinExistence type="predicted"/>
<dbReference type="PANTHER" id="PTHR33512:SF14">
    <property type="entry name" value="EXPRESSED PROTEIN"/>
    <property type="match status" value="1"/>
</dbReference>
<name>A0A1U7Z4P0_NELNU</name>
<reference evidence="2" key="1">
    <citation type="submission" date="2025-08" db="UniProtKB">
        <authorList>
            <consortium name="RefSeq"/>
        </authorList>
    </citation>
    <scope>IDENTIFICATION</scope>
</reference>
<dbReference type="Pfam" id="PF06697">
    <property type="entry name" value="DUF1191"/>
    <property type="match status" value="1"/>
</dbReference>
<organism evidence="1 2">
    <name type="scientific">Nelumbo nucifera</name>
    <name type="common">Sacred lotus</name>
    <dbReference type="NCBI Taxonomy" id="4432"/>
    <lineage>
        <taxon>Eukaryota</taxon>
        <taxon>Viridiplantae</taxon>
        <taxon>Streptophyta</taxon>
        <taxon>Embryophyta</taxon>
        <taxon>Tracheophyta</taxon>
        <taxon>Spermatophyta</taxon>
        <taxon>Magnoliopsida</taxon>
        <taxon>Proteales</taxon>
        <taxon>Nelumbonaceae</taxon>
        <taxon>Nelumbo</taxon>
    </lineage>
</organism>
<dbReference type="STRING" id="4432.A0A1U7Z4P0"/>
<dbReference type="InterPro" id="IPR010605">
    <property type="entry name" value="DUF1191"/>
</dbReference>